<keyword evidence="2 5" id="KW-0812">Transmembrane</keyword>
<dbReference type="AlphaFoldDB" id="H8I8Y1"/>
<dbReference type="InterPro" id="IPR000412">
    <property type="entry name" value="ABC_2_transport"/>
</dbReference>
<dbReference type="PRINTS" id="PR00164">
    <property type="entry name" value="ABC2TRNSPORT"/>
</dbReference>
<evidence type="ECO:0000313" key="7">
    <source>
        <dbReference type="EMBL" id="AFD00452.1"/>
    </source>
</evidence>
<dbReference type="PIRSF" id="PIRSF006648">
    <property type="entry name" value="DrrB"/>
    <property type="match status" value="1"/>
</dbReference>
<feature type="transmembrane region" description="Helical" evidence="5">
    <location>
        <begin position="20"/>
        <end position="40"/>
    </location>
</feature>
<keyword evidence="8" id="KW-1185">Reference proteome</keyword>
<keyword evidence="3 5" id="KW-1133">Transmembrane helix</keyword>
<protein>
    <submittedName>
        <fullName evidence="7">ABC-type polysaccharide/polyol phosphate export system, permease component</fullName>
    </submittedName>
</protein>
<accession>H8I8Y1</accession>
<feature type="transmembrane region" description="Helical" evidence="5">
    <location>
        <begin position="130"/>
        <end position="155"/>
    </location>
</feature>
<keyword evidence="4 5" id="KW-0472">Membrane</keyword>
<feature type="transmembrane region" description="Helical" evidence="5">
    <location>
        <begin position="95"/>
        <end position="124"/>
    </location>
</feature>
<evidence type="ECO:0000256" key="2">
    <source>
        <dbReference type="ARBA" id="ARBA00022692"/>
    </source>
</evidence>
<dbReference type="GeneID" id="11971847"/>
<dbReference type="InterPro" id="IPR013525">
    <property type="entry name" value="ABC2_TM"/>
</dbReference>
<feature type="domain" description="ABC transmembrane type-2" evidence="6">
    <location>
        <begin position="16"/>
        <end position="239"/>
    </location>
</feature>
<dbReference type="PROSITE" id="PS51012">
    <property type="entry name" value="ABC_TM2"/>
    <property type="match status" value="1"/>
</dbReference>
<dbReference type="EMBL" id="CP003243">
    <property type="protein sequence ID" value="AFD00452.1"/>
    <property type="molecule type" value="Genomic_DNA"/>
</dbReference>
<evidence type="ECO:0000313" key="8">
    <source>
        <dbReference type="Proteomes" id="UP000005233"/>
    </source>
</evidence>
<evidence type="ECO:0000256" key="5">
    <source>
        <dbReference type="SAM" id="Phobius"/>
    </source>
</evidence>
<dbReference type="Pfam" id="PF01061">
    <property type="entry name" value="ABC2_membrane"/>
    <property type="match status" value="1"/>
</dbReference>
<dbReference type="KEGG" id="mez:Mtc_1706"/>
<feature type="transmembrane region" description="Helical" evidence="5">
    <location>
        <begin position="162"/>
        <end position="182"/>
    </location>
</feature>
<dbReference type="Proteomes" id="UP000005233">
    <property type="component" value="Chromosome"/>
</dbReference>
<proteinExistence type="predicted"/>
<dbReference type="InterPro" id="IPR047817">
    <property type="entry name" value="ABC2_TM_bact-type"/>
</dbReference>
<dbReference type="GO" id="GO:0043190">
    <property type="term" value="C:ATP-binding cassette (ABC) transporter complex"/>
    <property type="evidence" value="ECO:0007669"/>
    <property type="project" value="InterPro"/>
</dbReference>
<dbReference type="eggNOG" id="arCOG01467">
    <property type="taxonomic scope" value="Archaea"/>
</dbReference>
<dbReference type="GO" id="GO:0140359">
    <property type="term" value="F:ABC-type transporter activity"/>
    <property type="evidence" value="ECO:0007669"/>
    <property type="project" value="InterPro"/>
</dbReference>
<evidence type="ECO:0000259" key="6">
    <source>
        <dbReference type="PROSITE" id="PS51012"/>
    </source>
</evidence>
<comment type="subcellular location">
    <subcellularLocation>
        <location evidence="1">Membrane</location>
        <topology evidence="1">Multi-pass membrane protein</topology>
    </subcellularLocation>
</comment>
<dbReference type="PANTHER" id="PTHR43229">
    <property type="entry name" value="NODULATION PROTEIN J"/>
    <property type="match status" value="1"/>
</dbReference>
<gene>
    <name evidence="7" type="ordered locus">Mtc_1706</name>
</gene>
<dbReference type="InterPro" id="IPR051784">
    <property type="entry name" value="Nod_factor_ABC_transporter"/>
</dbReference>
<dbReference type="RefSeq" id="WP_014406283.1">
    <property type="nucleotide sequence ID" value="NC_017034.1"/>
</dbReference>
<organism evidence="7 8">
    <name type="scientific">Methanocella conradii (strain DSM 24694 / JCM 17849 / CGMCC 1.5162 / HZ254)</name>
    <dbReference type="NCBI Taxonomy" id="1041930"/>
    <lineage>
        <taxon>Archaea</taxon>
        <taxon>Methanobacteriati</taxon>
        <taxon>Methanobacteriota</taxon>
        <taxon>Stenosarchaea group</taxon>
        <taxon>Methanomicrobia</taxon>
        <taxon>Methanocellales</taxon>
        <taxon>Methanocellaceae</taxon>
        <taxon>Methanocella</taxon>
    </lineage>
</organism>
<dbReference type="OrthoDB" id="147058at2157"/>
<feature type="transmembrane region" description="Helical" evidence="5">
    <location>
        <begin position="213"/>
        <end position="236"/>
    </location>
</feature>
<evidence type="ECO:0000256" key="1">
    <source>
        <dbReference type="ARBA" id="ARBA00004141"/>
    </source>
</evidence>
<evidence type="ECO:0000256" key="4">
    <source>
        <dbReference type="ARBA" id="ARBA00023136"/>
    </source>
</evidence>
<dbReference type="HOGENOM" id="CLU_039483_2_3_2"/>
<feature type="transmembrane region" description="Helical" evidence="5">
    <location>
        <begin position="52"/>
        <end position="74"/>
    </location>
</feature>
<dbReference type="PANTHER" id="PTHR43229:SF2">
    <property type="entry name" value="NODULATION PROTEIN J"/>
    <property type="match status" value="1"/>
</dbReference>
<sequence>MSEVFYYFYRDLLKWLRGKIFVVTALVMPAAWLIFVGLALPTRFTDNYLEFITPGILVMTMLFSSLQGGSLLIFDKILGFLNKFMALPARRESILFGKISFITFRGILQSMVILGLAVIFGVSLPGPIGFLYMLVVLAVFGILFSSLASAIALIVDDHDGYAAVNSMISMPLYFASSALMPYSSMPEWLRVIASINPVSFAIDTIRADFNGQIVYTQLIVITAMAVAVLLVSIYMFRKATI</sequence>
<evidence type="ECO:0000256" key="3">
    <source>
        <dbReference type="ARBA" id="ARBA00022989"/>
    </source>
</evidence>
<reference evidence="7 8" key="1">
    <citation type="journal article" date="2012" name="J. Bacteriol.">
        <title>Complete genome sequence of a thermophilic methanogen, Methanocella conradii HZ254, isolated from Chinese rice field soil.</title>
        <authorList>
            <person name="Lu Z."/>
            <person name="Lu Y."/>
        </authorList>
    </citation>
    <scope>NUCLEOTIDE SEQUENCE [LARGE SCALE GENOMIC DNA]</scope>
    <source>
        <strain evidence="8">DSM 24694 / JCM 17849 / CGMCC 1.5162 / HZ254</strain>
    </source>
</reference>
<name>H8I8Y1_METCZ</name>
<dbReference type="STRING" id="1041930.Mtc_1706"/>